<protein>
    <recommendedName>
        <fullName evidence="2">SusD-like N-terminal domain-containing protein</fullName>
    </recommendedName>
</protein>
<reference evidence="1" key="1">
    <citation type="submission" date="2019-03" db="EMBL/GenBank/DDBJ databases">
        <title>Single cell metagenomics reveals metabolic interactions within the superorganism composed of flagellate Streblomastix strix and complex community of Bacteroidetes bacteria on its surface.</title>
        <authorList>
            <person name="Treitli S.C."/>
            <person name="Kolisko M."/>
            <person name="Husnik F."/>
            <person name="Keeling P."/>
            <person name="Hampl V."/>
        </authorList>
    </citation>
    <scope>NUCLEOTIDE SEQUENCE</scope>
    <source>
        <strain evidence="1">STM</strain>
    </source>
</reference>
<proteinExistence type="predicted"/>
<accession>A0A5J4Q7U4</accession>
<dbReference type="PROSITE" id="PS51257">
    <property type="entry name" value="PROKAR_LIPOPROTEIN"/>
    <property type="match status" value="1"/>
</dbReference>
<name>A0A5J4Q7U4_9ZZZZ</name>
<organism evidence="1">
    <name type="scientific">termite gut metagenome</name>
    <dbReference type="NCBI Taxonomy" id="433724"/>
    <lineage>
        <taxon>unclassified sequences</taxon>
        <taxon>metagenomes</taxon>
        <taxon>organismal metagenomes</taxon>
    </lineage>
</organism>
<dbReference type="InterPro" id="IPR011990">
    <property type="entry name" value="TPR-like_helical_dom_sf"/>
</dbReference>
<dbReference type="EMBL" id="SNRY01004752">
    <property type="protein sequence ID" value="KAA6316801.1"/>
    <property type="molecule type" value="Genomic_DNA"/>
</dbReference>
<gene>
    <name evidence="1" type="ORF">EZS27_032947</name>
</gene>
<dbReference type="Gene3D" id="1.25.40.390">
    <property type="match status" value="1"/>
</dbReference>
<feature type="non-terminal residue" evidence="1">
    <location>
        <position position="120"/>
    </location>
</feature>
<evidence type="ECO:0000313" key="1">
    <source>
        <dbReference type="EMBL" id="KAA6316801.1"/>
    </source>
</evidence>
<comment type="caution">
    <text evidence="1">The sequence shown here is derived from an EMBL/GenBank/DDBJ whole genome shotgun (WGS) entry which is preliminary data.</text>
</comment>
<dbReference type="SUPFAM" id="SSF48452">
    <property type="entry name" value="TPR-like"/>
    <property type="match status" value="1"/>
</dbReference>
<evidence type="ECO:0008006" key="2">
    <source>
        <dbReference type="Google" id="ProtNLM"/>
    </source>
</evidence>
<dbReference type="AlphaFoldDB" id="A0A5J4Q7U4"/>
<sequence length="120" mass="13669">MKTIYRVTGILSLITLFVITSCNESSFLEEKPLSIYSAENTLVTGSDFQAAVNYLHNRARNMIYNTDPDTKYCFWYATDLAFCAADVNKLNKYAATHIPTVTHVVNMWRNTYVIVNQANL</sequence>